<comment type="caution">
    <text evidence="3">The sequence shown here is derived from an EMBL/GenBank/DDBJ whole genome shotgun (WGS) entry which is preliminary data.</text>
</comment>
<protein>
    <recommendedName>
        <fullName evidence="2">GUN4-like domain-containing protein</fullName>
    </recommendedName>
</protein>
<dbReference type="SUPFAM" id="SSF140869">
    <property type="entry name" value="GUN4-like"/>
    <property type="match status" value="1"/>
</dbReference>
<dbReference type="Pfam" id="PF05419">
    <property type="entry name" value="GUN4"/>
    <property type="match status" value="1"/>
</dbReference>
<proteinExistence type="predicted"/>
<dbReference type="EMBL" id="NJHS01000125">
    <property type="protein sequence ID" value="PNJ94923.1"/>
    <property type="molecule type" value="Genomic_DNA"/>
</dbReference>
<evidence type="ECO:0000259" key="2">
    <source>
        <dbReference type="Pfam" id="PF05419"/>
    </source>
</evidence>
<dbReference type="InterPro" id="IPR008629">
    <property type="entry name" value="GUN4-like"/>
</dbReference>
<evidence type="ECO:0000313" key="3">
    <source>
        <dbReference type="EMBL" id="PNJ94923.1"/>
    </source>
</evidence>
<accession>A0ABX4WJU6</accession>
<gene>
    <name evidence="3" type="ORF">CEP15_12395</name>
</gene>
<dbReference type="InterPro" id="IPR037215">
    <property type="entry name" value="GUN4-like_sf"/>
</dbReference>
<reference evidence="3 4" key="1">
    <citation type="submission" date="2017-06" db="EMBL/GenBank/DDBJ databases">
        <title>Genome variation in co-occurring toxic Cylindrospermopsis raciborskii strains determines phenotypic plasticity.</title>
        <authorList>
            <person name="Willis A."/>
            <person name="Woodhouse J."/>
            <person name="Ongley S."/>
            <person name="Jex A."/>
            <person name="Burford M."/>
            <person name="Neilan B."/>
        </authorList>
    </citation>
    <scope>NUCLEOTIDE SEQUENCE [LARGE SCALE GENOMIC DNA]</scope>
    <source>
        <strain evidence="3 4">C07</strain>
    </source>
</reference>
<keyword evidence="4" id="KW-1185">Reference proteome</keyword>
<evidence type="ECO:0000256" key="1">
    <source>
        <dbReference type="SAM" id="Phobius"/>
    </source>
</evidence>
<dbReference type="Gene3D" id="1.10.10.1770">
    <property type="entry name" value="Gun4-like"/>
    <property type="match status" value="1"/>
</dbReference>
<keyword evidence="1" id="KW-0812">Transmembrane</keyword>
<keyword evidence="1" id="KW-1133">Transmembrane helix</keyword>
<evidence type="ECO:0000313" key="4">
    <source>
        <dbReference type="Proteomes" id="UP000236284"/>
    </source>
</evidence>
<keyword evidence="1" id="KW-0472">Membrane</keyword>
<feature type="domain" description="GUN4-like" evidence="2">
    <location>
        <begin position="51"/>
        <end position="89"/>
    </location>
</feature>
<dbReference type="Proteomes" id="UP000236284">
    <property type="component" value="Unassembled WGS sequence"/>
</dbReference>
<feature type="transmembrane region" description="Helical" evidence="1">
    <location>
        <begin position="91"/>
        <end position="109"/>
    </location>
</feature>
<name>A0ABX4WJU6_9CYAN</name>
<organism evidence="3 4">
    <name type="scientific">Cylindrospermopsis raciborskii C07</name>
    <dbReference type="NCBI Taxonomy" id="2014886"/>
    <lineage>
        <taxon>Bacteria</taxon>
        <taxon>Bacillati</taxon>
        <taxon>Cyanobacteriota</taxon>
        <taxon>Cyanophyceae</taxon>
        <taxon>Nostocales</taxon>
        <taxon>Aphanizomenonaceae</taxon>
        <taxon>Cylindrospermopsis</taxon>
    </lineage>
</organism>
<sequence length="125" mass="14211">MEILRRSRRMEVSRFMAQVQRFKLFTIRTKGSTPNSETVYDDGVGGLGVGWFCGFGDHVGWRSAGSWLKYSDLNFSLSAPKGQLPTVRRSMTMVWGGWVLGGFVVSLLSRHVECNPYHLIDYLYP</sequence>